<dbReference type="UniPathway" id="UPA00047">
    <property type="reaction ID" value="UER00058"/>
</dbReference>
<accession>A0A2R6AE28</accession>
<comment type="similarity">
    <text evidence="6 15">Belongs to the class-IV pyridoxal-phosphate-dependent aminotransferase family.</text>
</comment>
<evidence type="ECO:0000313" key="18">
    <source>
        <dbReference type="Proteomes" id="UP000240880"/>
    </source>
</evidence>
<dbReference type="InterPro" id="IPR043131">
    <property type="entry name" value="BCAT-like_N"/>
</dbReference>
<evidence type="ECO:0000313" key="17">
    <source>
        <dbReference type="EMBL" id="PSN84589.1"/>
    </source>
</evidence>
<dbReference type="InterPro" id="IPR018300">
    <property type="entry name" value="Aminotrans_IV_CS"/>
</dbReference>
<dbReference type="InterPro" id="IPR001544">
    <property type="entry name" value="Aminotrans_IV"/>
</dbReference>
<dbReference type="UniPathway" id="UPA00049">
    <property type="reaction ID" value="UER00062"/>
</dbReference>
<keyword evidence="9 16" id="KW-0808">Transferase</keyword>
<keyword evidence="11 16" id="KW-0100">Branched-chain amino acid biosynthesis</keyword>
<dbReference type="CDD" id="cd01557">
    <property type="entry name" value="BCAT_beta_family"/>
    <property type="match status" value="1"/>
</dbReference>
<dbReference type="GO" id="GO:0009098">
    <property type="term" value="P:L-leucine biosynthetic process"/>
    <property type="evidence" value="ECO:0007669"/>
    <property type="project" value="UniProtKB-UniPathway"/>
</dbReference>
<dbReference type="GO" id="GO:0052654">
    <property type="term" value="F:L-leucine-2-oxoglutarate transaminase activity"/>
    <property type="evidence" value="ECO:0007669"/>
    <property type="project" value="RHEA"/>
</dbReference>
<dbReference type="FunFam" id="3.20.10.10:FF:000002">
    <property type="entry name" value="D-alanine aminotransferase"/>
    <property type="match status" value="1"/>
</dbReference>
<comment type="pathway">
    <text evidence="5 16">Amino-acid biosynthesis; L-leucine biosynthesis; L-leucine from 3-methyl-2-oxobutanoate: step 4/4.</text>
</comment>
<evidence type="ECO:0000256" key="10">
    <source>
        <dbReference type="ARBA" id="ARBA00022898"/>
    </source>
</evidence>
<keyword evidence="10 16" id="KW-0663">Pyridoxal phosphate</keyword>
<dbReference type="SUPFAM" id="SSF56752">
    <property type="entry name" value="D-aminoacid aminotransferase-like PLP-dependent enzymes"/>
    <property type="match status" value="1"/>
</dbReference>
<dbReference type="NCBIfam" id="NF005146">
    <property type="entry name" value="PRK06606.1"/>
    <property type="match status" value="1"/>
</dbReference>
<dbReference type="InterPro" id="IPR036038">
    <property type="entry name" value="Aminotransferase-like"/>
</dbReference>
<sequence>MQKASITPQIHKSKYIWMNGKIVEWDQAKIHVMTHALHYGTGVFEGIRAFAADNNLAVFRLHDHIIRLYESAKVLDLELDYNVNEFEKACIDLLKANALKEDCYIRPIVFVGYSGIDLGFKDYPIEAAIIAFPFRHYFSKSGLDVCVSSWTRLYDPVTPPLAKICGNYVNSVLAKREALRNGYDEAIMLNAEGKVSEGTGENVFLVKNNSLITPPISSSILQGITRDTVVKIATEERLNVIEREVARAELYNADEIFLTGSAAGVVPVLSVDRKKVGNGEVGPITKKIVQKYELVVTGKSSVKGHEDWVTWVY</sequence>
<evidence type="ECO:0000256" key="6">
    <source>
        <dbReference type="ARBA" id="ARBA00009320"/>
    </source>
</evidence>
<dbReference type="Gene3D" id="3.20.10.10">
    <property type="entry name" value="D-amino Acid Aminotransferase, subunit A, domain 2"/>
    <property type="match status" value="1"/>
</dbReference>
<gene>
    <name evidence="16" type="primary">ilvE</name>
    <name evidence="17" type="ORF">B9Q01_00125</name>
</gene>
<keyword evidence="8 16" id="KW-0028">Amino-acid biosynthesis</keyword>
<dbReference type="PANTHER" id="PTHR42743:SF11">
    <property type="entry name" value="AMINODEOXYCHORISMATE LYASE"/>
    <property type="match status" value="1"/>
</dbReference>
<dbReference type="InterPro" id="IPR050571">
    <property type="entry name" value="Class-IV_PLP-Dep_Aminotrnsfr"/>
</dbReference>
<dbReference type="NCBIfam" id="TIGR01122">
    <property type="entry name" value="ilvE_I"/>
    <property type="match status" value="1"/>
</dbReference>
<dbReference type="InterPro" id="IPR043132">
    <property type="entry name" value="BCAT-like_C"/>
</dbReference>
<dbReference type="InterPro" id="IPR005785">
    <property type="entry name" value="B_amino_transI"/>
</dbReference>
<evidence type="ECO:0000256" key="4">
    <source>
        <dbReference type="ARBA" id="ARBA00004931"/>
    </source>
</evidence>
<comment type="caution">
    <text evidence="17">The sequence shown here is derived from an EMBL/GenBank/DDBJ whole genome shotgun (WGS) entry which is preliminary data.</text>
</comment>
<evidence type="ECO:0000256" key="2">
    <source>
        <dbReference type="ARBA" id="ARBA00003109"/>
    </source>
</evidence>
<comment type="cofactor">
    <cofactor evidence="1 16">
        <name>pyridoxal 5'-phosphate</name>
        <dbReference type="ChEBI" id="CHEBI:597326"/>
    </cofactor>
</comment>
<evidence type="ECO:0000256" key="11">
    <source>
        <dbReference type="ARBA" id="ARBA00023304"/>
    </source>
</evidence>
<comment type="catalytic activity">
    <reaction evidence="14 16">
        <text>L-leucine + 2-oxoglutarate = 4-methyl-2-oxopentanoate + L-glutamate</text>
        <dbReference type="Rhea" id="RHEA:18321"/>
        <dbReference type="ChEBI" id="CHEBI:16810"/>
        <dbReference type="ChEBI" id="CHEBI:17865"/>
        <dbReference type="ChEBI" id="CHEBI:29985"/>
        <dbReference type="ChEBI" id="CHEBI:57427"/>
        <dbReference type="EC" id="2.6.1.42"/>
    </reaction>
</comment>
<dbReference type="InterPro" id="IPR033939">
    <property type="entry name" value="BCAT_family"/>
</dbReference>
<dbReference type="GO" id="GO:0009099">
    <property type="term" value="P:L-valine biosynthetic process"/>
    <property type="evidence" value="ECO:0007669"/>
    <property type="project" value="UniProtKB-UniPathway"/>
</dbReference>
<comment type="pathway">
    <text evidence="4 16">Amino-acid biosynthesis; L-valine biosynthesis; L-valine from pyruvate: step 4/4.</text>
</comment>
<protein>
    <recommendedName>
        <fullName evidence="16">Branched-chain-amino-acid aminotransferase</fullName>
        <shortName evidence="16">BCAT</shortName>
        <ecNumber evidence="16">2.6.1.42</ecNumber>
    </recommendedName>
</protein>
<evidence type="ECO:0000256" key="12">
    <source>
        <dbReference type="ARBA" id="ARBA00048212"/>
    </source>
</evidence>
<keyword evidence="7 16" id="KW-0032">Aminotransferase</keyword>
<evidence type="ECO:0000256" key="1">
    <source>
        <dbReference type="ARBA" id="ARBA00001933"/>
    </source>
</evidence>
<proteinExistence type="inferred from homology"/>
<evidence type="ECO:0000256" key="9">
    <source>
        <dbReference type="ARBA" id="ARBA00022679"/>
    </source>
</evidence>
<evidence type="ECO:0000256" key="15">
    <source>
        <dbReference type="RuleBase" id="RU004106"/>
    </source>
</evidence>
<evidence type="ECO:0000256" key="8">
    <source>
        <dbReference type="ARBA" id="ARBA00022605"/>
    </source>
</evidence>
<dbReference type="PROSITE" id="PS00770">
    <property type="entry name" value="AA_TRANSFER_CLASS_4"/>
    <property type="match status" value="1"/>
</dbReference>
<evidence type="ECO:0000256" key="7">
    <source>
        <dbReference type="ARBA" id="ARBA00022576"/>
    </source>
</evidence>
<comment type="catalytic activity">
    <reaction evidence="12 16">
        <text>L-valine + 2-oxoglutarate = 3-methyl-2-oxobutanoate + L-glutamate</text>
        <dbReference type="Rhea" id="RHEA:24813"/>
        <dbReference type="ChEBI" id="CHEBI:11851"/>
        <dbReference type="ChEBI" id="CHEBI:16810"/>
        <dbReference type="ChEBI" id="CHEBI:29985"/>
        <dbReference type="ChEBI" id="CHEBI:57762"/>
        <dbReference type="EC" id="2.6.1.42"/>
    </reaction>
</comment>
<reference evidence="17 18" key="1">
    <citation type="submission" date="2017-04" db="EMBL/GenBank/DDBJ databases">
        <title>Novel microbial lineages endemic to geothermal iron-oxide mats fill important gaps in the evolutionary history of Archaea.</title>
        <authorList>
            <person name="Jay Z.J."/>
            <person name="Beam J.P."/>
            <person name="Dlakic M."/>
            <person name="Rusch D.B."/>
            <person name="Kozubal M.A."/>
            <person name="Inskeep W.P."/>
        </authorList>
    </citation>
    <scope>NUCLEOTIDE SEQUENCE [LARGE SCALE GENOMIC DNA]</scope>
    <source>
        <strain evidence="17">OSP_D</strain>
    </source>
</reference>
<evidence type="ECO:0000256" key="13">
    <source>
        <dbReference type="ARBA" id="ARBA00048798"/>
    </source>
</evidence>
<dbReference type="GO" id="GO:0009097">
    <property type="term" value="P:isoleucine biosynthetic process"/>
    <property type="evidence" value="ECO:0007669"/>
    <property type="project" value="UniProtKB-UniPathway"/>
</dbReference>
<dbReference type="UniPathway" id="UPA00048">
    <property type="reaction ID" value="UER00073"/>
</dbReference>
<evidence type="ECO:0000256" key="16">
    <source>
        <dbReference type="RuleBase" id="RU364094"/>
    </source>
</evidence>
<organism evidence="17 18">
    <name type="scientific">Candidatus Marsarchaeota G1 archaeon OSP_D</name>
    <dbReference type="NCBI Taxonomy" id="1978155"/>
    <lineage>
        <taxon>Archaea</taxon>
        <taxon>Candidatus Marsarchaeota</taxon>
        <taxon>Candidatus Marsarchaeota group 1</taxon>
    </lineage>
</organism>
<dbReference type="Pfam" id="PF01063">
    <property type="entry name" value="Aminotran_4"/>
    <property type="match status" value="1"/>
</dbReference>
<dbReference type="EMBL" id="NEXC01000001">
    <property type="protein sequence ID" value="PSN84589.1"/>
    <property type="molecule type" value="Genomic_DNA"/>
</dbReference>
<comment type="pathway">
    <text evidence="3 16">Amino-acid biosynthesis; L-isoleucine biosynthesis; L-isoleucine from 2-oxobutanoate: step 4/4.</text>
</comment>
<comment type="function">
    <text evidence="2 16">Acts on leucine, isoleucine and valine.</text>
</comment>
<dbReference type="GO" id="GO:0052655">
    <property type="term" value="F:L-valine-2-oxoglutarate transaminase activity"/>
    <property type="evidence" value="ECO:0007669"/>
    <property type="project" value="RHEA"/>
</dbReference>
<dbReference type="PANTHER" id="PTHR42743">
    <property type="entry name" value="AMINO-ACID AMINOTRANSFERASE"/>
    <property type="match status" value="1"/>
</dbReference>
<dbReference type="AlphaFoldDB" id="A0A2R6AE28"/>
<evidence type="ECO:0000256" key="14">
    <source>
        <dbReference type="ARBA" id="ARBA00049229"/>
    </source>
</evidence>
<name>A0A2R6AE28_9ARCH</name>
<dbReference type="EC" id="2.6.1.42" evidence="16"/>
<dbReference type="Proteomes" id="UP000240880">
    <property type="component" value="Unassembled WGS sequence"/>
</dbReference>
<dbReference type="Gene3D" id="3.30.470.10">
    <property type="match status" value="1"/>
</dbReference>
<comment type="catalytic activity">
    <reaction evidence="13 16">
        <text>L-isoleucine + 2-oxoglutarate = (S)-3-methyl-2-oxopentanoate + L-glutamate</text>
        <dbReference type="Rhea" id="RHEA:24801"/>
        <dbReference type="ChEBI" id="CHEBI:16810"/>
        <dbReference type="ChEBI" id="CHEBI:29985"/>
        <dbReference type="ChEBI" id="CHEBI:35146"/>
        <dbReference type="ChEBI" id="CHEBI:58045"/>
        <dbReference type="EC" id="2.6.1.42"/>
    </reaction>
</comment>
<dbReference type="GO" id="GO:0052656">
    <property type="term" value="F:L-isoleucine-2-oxoglutarate transaminase activity"/>
    <property type="evidence" value="ECO:0007669"/>
    <property type="project" value="RHEA"/>
</dbReference>
<evidence type="ECO:0000256" key="3">
    <source>
        <dbReference type="ARBA" id="ARBA00004824"/>
    </source>
</evidence>
<evidence type="ECO:0000256" key="5">
    <source>
        <dbReference type="ARBA" id="ARBA00005072"/>
    </source>
</evidence>